<protein>
    <submittedName>
        <fullName evidence="2">Uncharacterized protein</fullName>
    </submittedName>
</protein>
<evidence type="ECO:0000313" key="3">
    <source>
        <dbReference type="Proteomes" id="UP001500037"/>
    </source>
</evidence>
<feature type="compositionally biased region" description="Pro residues" evidence="1">
    <location>
        <begin position="118"/>
        <end position="157"/>
    </location>
</feature>
<name>A0ABN1WWC4_9ACTN</name>
<keyword evidence="3" id="KW-1185">Reference proteome</keyword>
<reference evidence="2 3" key="1">
    <citation type="journal article" date="2019" name="Int. J. Syst. Evol. Microbiol.">
        <title>The Global Catalogue of Microorganisms (GCM) 10K type strain sequencing project: providing services to taxonomists for standard genome sequencing and annotation.</title>
        <authorList>
            <consortium name="The Broad Institute Genomics Platform"/>
            <consortium name="The Broad Institute Genome Sequencing Center for Infectious Disease"/>
            <person name="Wu L."/>
            <person name="Ma J."/>
        </authorList>
    </citation>
    <scope>NUCLEOTIDE SEQUENCE [LARGE SCALE GENOMIC DNA]</scope>
    <source>
        <strain evidence="2 3">JCM 13004</strain>
    </source>
</reference>
<evidence type="ECO:0000313" key="2">
    <source>
        <dbReference type="EMBL" id="GAA1269378.1"/>
    </source>
</evidence>
<proteinExistence type="predicted"/>
<evidence type="ECO:0000256" key="1">
    <source>
        <dbReference type="SAM" id="MobiDB-lite"/>
    </source>
</evidence>
<comment type="caution">
    <text evidence="2">The sequence shown here is derived from an EMBL/GenBank/DDBJ whole genome shotgun (WGS) entry which is preliminary data.</text>
</comment>
<accession>A0ABN1WWC4</accession>
<gene>
    <name evidence="2" type="ORF">GCM10009665_67380</name>
</gene>
<sequence length="312" mass="34274">MVFGLHGVFGSSWLGRPWTFATYDTVDTHPLLLTAVAEWLPSSGQDGRLSRVDPAQPPRDQAQELATLLVERYLADPDGPPGLPELVRGVEDGARLPSAQRLGQLDQLLHTGRIHPQAPAPTAPAASAPPAPPTPLEPPAPPAPLEPEPEPAPAPPEEPSEQLSDRHLLDRLDALKDDWENFNAVLWHFKKAADRTAAERTALCAEVLAQRLYFYCSPGGREIGDELMIERAAWFFHWAVTREARDPVHREALGALLRLLALNSSPAERELLRRAVLETPEGRPAPDLPPELWQQLFRDLLPAEGYGIAPSC</sequence>
<dbReference type="Proteomes" id="UP001500037">
    <property type="component" value="Unassembled WGS sequence"/>
</dbReference>
<feature type="region of interest" description="Disordered" evidence="1">
    <location>
        <begin position="114"/>
        <end position="164"/>
    </location>
</feature>
<dbReference type="EMBL" id="BAAALF010000200">
    <property type="protein sequence ID" value="GAA1269378.1"/>
    <property type="molecule type" value="Genomic_DNA"/>
</dbReference>
<organism evidence="2 3">
    <name type="scientific">Kitasatospora nipponensis</name>
    <dbReference type="NCBI Taxonomy" id="258049"/>
    <lineage>
        <taxon>Bacteria</taxon>
        <taxon>Bacillati</taxon>
        <taxon>Actinomycetota</taxon>
        <taxon>Actinomycetes</taxon>
        <taxon>Kitasatosporales</taxon>
        <taxon>Streptomycetaceae</taxon>
        <taxon>Kitasatospora</taxon>
    </lineage>
</organism>